<evidence type="ECO:0000256" key="1">
    <source>
        <dbReference type="SAM" id="MobiDB-lite"/>
    </source>
</evidence>
<comment type="caution">
    <text evidence="2">The sequence shown here is derived from an EMBL/GenBank/DDBJ whole genome shotgun (WGS) entry which is preliminary data.</text>
</comment>
<accession>A0AAN8JTT1</accession>
<protein>
    <submittedName>
        <fullName evidence="2">Uncharacterized protein</fullName>
    </submittedName>
</protein>
<dbReference type="Pfam" id="PF15093">
    <property type="entry name" value="SPMIP4-like"/>
    <property type="match status" value="1"/>
</dbReference>
<evidence type="ECO:0000313" key="2">
    <source>
        <dbReference type="EMBL" id="KAK6182571.1"/>
    </source>
</evidence>
<dbReference type="GO" id="GO:0005813">
    <property type="term" value="C:centrosome"/>
    <property type="evidence" value="ECO:0007669"/>
    <property type="project" value="TreeGrafter"/>
</dbReference>
<dbReference type="Proteomes" id="UP001347796">
    <property type="component" value="Unassembled WGS sequence"/>
</dbReference>
<sequence>MTSLQLFRNNEHRPQVPDEWGTGKGKGETDIWLPKAPSWHQTDVPVKQFYDLTQLKRSNVRDNDQLLPRPEASDMGSILINKSFPAEHPYDSHISRFAVFPTFASPQDPHRGVPSLTKQPLHAETPANSYDVQVLHKTKGSGIRHEVLTLPPESEKKPLVWNGENHFDQVVKTHGNRQTFYPIPPKSIAPNPQQRPIEHQISERTADTMRNVERSQWLTTKQLDYTGMGPSNTIKLDNIDEKREHFTNTGEIDDKLYPHFANTFDPPRPVEGRIARVNLLQTKPGQADSNKPPSYERMMTEHEREEKRLWNGTEYVNLPDLSKDPGADTRWREVDQASRTERMISQLQKAAGDKPRVDAPYPPTGPPPEKEGSYLRVSKAGKDERIQEMEAQNRWNVLESQTPRHDLNSLHYKYGHLKDKELPSTFYDHEGKYNEERADMYKTSFDPHKLTYSMNKDEIAGSAIMDTSRSHEDALYLPTEISRDNNILLKRSKTFCGKTQSMSGDFQTPRQVSVPYQELRHQQRAQLQPLSQTARPLVQENEFVLKETTMGESYNTPKFLQENKTLPYSRNEPLNIMSEENQNLRRVRSRSVPRTSKSVQFSDKVTVAQLNSDEPMRFNTITLRGLTDDEKTELARLKKINVNTTQYMSNQAEWKKENESGVGGKLQAEATQPEFTGYQPSFLASASAVPKINNQKTTEIITQSPTTSRRPRPSVRTLMNEASEELQLSQSGPETTKSLLFRQQPATPGSEYRNEFNGTSNGIVPTSLQRSSNFRSSYHNEFPIYHDMTFKSDPRFEWTPASGTPRPQTALLQIQDRFSKSDIKNKFNREFPERAPEIRDHNIVQGKRHVFNGVHGQLIHG</sequence>
<proteinExistence type="predicted"/>
<feature type="region of interest" description="Disordered" evidence="1">
    <location>
        <begin position="702"/>
        <end position="735"/>
    </location>
</feature>
<dbReference type="PANTHER" id="PTHR31393:SF2">
    <property type="entry name" value="CHROMOSOME 7 OPEN READING FRAME 31"/>
    <property type="match status" value="1"/>
</dbReference>
<feature type="region of interest" description="Disordered" evidence="1">
    <location>
        <begin position="347"/>
        <end position="373"/>
    </location>
</feature>
<dbReference type="InterPro" id="IPR027886">
    <property type="entry name" value="SPMIP4"/>
</dbReference>
<feature type="region of interest" description="Disordered" evidence="1">
    <location>
        <begin position="1"/>
        <end position="31"/>
    </location>
</feature>
<reference evidence="2 3" key="1">
    <citation type="submission" date="2024-01" db="EMBL/GenBank/DDBJ databases">
        <title>The genome of the rayed Mediterranean limpet Patella caerulea (Linnaeus, 1758).</title>
        <authorList>
            <person name="Anh-Thu Weber A."/>
            <person name="Halstead-Nussloch G."/>
        </authorList>
    </citation>
    <scope>NUCLEOTIDE SEQUENCE [LARGE SCALE GENOMIC DNA]</scope>
    <source>
        <strain evidence="2">AATW-2023a</strain>
        <tissue evidence="2">Whole specimen</tissue>
    </source>
</reference>
<dbReference type="AlphaFoldDB" id="A0AAN8JTT1"/>
<gene>
    <name evidence="2" type="ORF">SNE40_010225</name>
</gene>
<name>A0AAN8JTT1_PATCE</name>
<dbReference type="PANTHER" id="PTHR31393">
    <property type="entry name" value="C5ORF31"/>
    <property type="match status" value="1"/>
</dbReference>
<dbReference type="EMBL" id="JAZGQO010000007">
    <property type="protein sequence ID" value="KAK6182571.1"/>
    <property type="molecule type" value="Genomic_DNA"/>
</dbReference>
<feature type="compositionally biased region" description="Polar residues" evidence="1">
    <location>
        <begin position="726"/>
        <end position="735"/>
    </location>
</feature>
<evidence type="ECO:0000313" key="3">
    <source>
        <dbReference type="Proteomes" id="UP001347796"/>
    </source>
</evidence>
<organism evidence="2 3">
    <name type="scientific">Patella caerulea</name>
    <name type="common">Rayed Mediterranean limpet</name>
    <dbReference type="NCBI Taxonomy" id="87958"/>
    <lineage>
        <taxon>Eukaryota</taxon>
        <taxon>Metazoa</taxon>
        <taxon>Spiralia</taxon>
        <taxon>Lophotrochozoa</taxon>
        <taxon>Mollusca</taxon>
        <taxon>Gastropoda</taxon>
        <taxon>Patellogastropoda</taxon>
        <taxon>Patelloidea</taxon>
        <taxon>Patellidae</taxon>
        <taxon>Patella</taxon>
    </lineage>
</organism>
<keyword evidence="3" id="KW-1185">Reference proteome</keyword>